<evidence type="ECO:0000313" key="2">
    <source>
        <dbReference type="Proteomes" id="UP001211907"/>
    </source>
</evidence>
<accession>A0AAD5XM75</accession>
<proteinExistence type="predicted"/>
<sequence length="104" mass="11982">FETFTERLKTIKINPIHKVVANNVGINASSSEDVPSFFIEGLAHWQDLNCTAQYTAFRREIYKYSQSLELILYHQKEICDLILVYLDTRVSFETAALVAEPLLK</sequence>
<name>A0AAD5XM75_9FUNG</name>
<gene>
    <name evidence="1" type="primary">UTP20_1</name>
    <name evidence="1" type="ORF">HK100_011046</name>
</gene>
<dbReference type="AlphaFoldDB" id="A0AAD5XM75"/>
<dbReference type="Proteomes" id="UP001211907">
    <property type="component" value="Unassembled WGS sequence"/>
</dbReference>
<dbReference type="InterPro" id="IPR052575">
    <property type="entry name" value="SSU_processome_comp_20"/>
</dbReference>
<dbReference type="GO" id="GO:0032040">
    <property type="term" value="C:small-subunit processome"/>
    <property type="evidence" value="ECO:0007669"/>
    <property type="project" value="TreeGrafter"/>
</dbReference>
<dbReference type="PANTHER" id="PTHR17695">
    <property type="entry name" value="SMALL SUBUNIT PROCESSOME COMPONENT 20 HOMOLOG"/>
    <property type="match status" value="1"/>
</dbReference>
<keyword evidence="2" id="KW-1185">Reference proteome</keyword>
<dbReference type="EMBL" id="JADGJH010000064">
    <property type="protein sequence ID" value="KAJ3139779.1"/>
    <property type="molecule type" value="Genomic_DNA"/>
</dbReference>
<reference evidence="1" key="1">
    <citation type="submission" date="2020-05" db="EMBL/GenBank/DDBJ databases">
        <title>Phylogenomic resolution of chytrid fungi.</title>
        <authorList>
            <person name="Stajich J.E."/>
            <person name="Amses K."/>
            <person name="Simmons R."/>
            <person name="Seto K."/>
            <person name="Myers J."/>
            <person name="Bonds A."/>
            <person name="Quandt C.A."/>
            <person name="Barry K."/>
            <person name="Liu P."/>
            <person name="Grigoriev I."/>
            <person name="Longcore J.E."/>
            <person name="James T.Y."/>
        </authorList>
    </citation>
    <scope>NUCLEOTIDE SEQUENCE</scope>
    <source>
        <strain evidence="1">JEL0513</strain>
    </source>
</reference>
<dbReference type="GO" id="GO:0030686">
    <property type="term" value="C:90S preribosome"/>
    <property type="evidence" value="ECO:0007669"/>
    <property type="project" value="TreeGrafter"/>
</dbReference>
<evidence type="ECO:0000313" key="1">
    <source>
        <dbReference type="EMBL" id="KAJ3139779.1"/>
    </source>
</evidence>
<organism evidence="1 2">
    <name type="scientific">Physocladia obscura</name>
    <dbReference type="NCBI Taxonomy" id="109957"/>
    <lineage>
        <taxon>Eukaryota</taxon>
        <taxon>Fungi</taxon>
        <taxon>Fungi incertae sedis</taxon>
        <taxon>Chytridiomycota</taxon>
        <taxon>Chytridiomycota incertae sedis</taxon>
        <taxon>Chytridiomycetes</taxon>
        <taxon>Chytridiales</taxon>
        <taxon>Chytriomycetaceae</taxon>
        <taxon>Physocladia</taxon>
    </lineage>
</organism>
<comment type="caution">
    <text evidence="1">The sequence shown here is derived from an EMBL/GenBank/DDBJ whole genome shotgun (WGS) entry which is preliminary data.</text>
</comment>
<dbReference type="PANTHER" id="PTHR17695:SF11">
    <property type="entry name" value="SMALL SUBUNIT PROCESSOME COMPONENT 20 HOMOLOG"/>
    <property type="match status" value="1"/>
</dbReference>
<feature type="non-terminal residue" evidence="1">
    <location>
        <position position="1"/>
    </location>
</feature>
<protein>
    <submittedName>
        <fullName evidence="1">U3 snoRNP protein</fullName>
    </submittedName>
</protein>